<dbReference type="Pfam" id="PF00069">
    <property type="entry name" value="Pkinase"/>
    <property type="match status" value="1"/>
</dbReference>
<keyword evidence="5" id="KW-1185">Reference proteome</keyword>
<evidence type="ECO:0000256" key="1">
    <source>
        <dbReference type="PROSITE-ProRule" id="PRU10141"/>
    </source>
</evidence>
<feature type="domain" description="Protein kinase" evidence="3">
    <location>
        <begin position="17"/>
        <end position="314"/>
    </location>
</feature>
<evidence type="ECO:0000259" key="3">
    <source>
        <dbReference type="PROSITE" id="PS50011"/>
    </source>
</evidence>
<feature type="compositionally biased region" description="Low complexity" evidence="2">
    <location>
        <begin position="335"/>
        <end position="347"/>
    </location>
</feature>
<feature type="region of interest" description="Disordered" evidence="2">
    <location>
        <begin position="327"/>
        <end position="347"/>
    </location>
</feature>
<protein>
    <submittedName>
        <fullName evidence="6">Tau-tubulin kinase 2</fullName>
    </submittedName>
</protein>
<evidence type="ECO:0000313" key="6">
    <source>
        <dbReference type="WBParaSite" id="TCNE_0001524801-mRNA-1"/>
    </source>
</evidence>
<dbReference type="AlphaFoldDB" id="A0A183V3C7"/>
<dbReference type="Gene3D" id="1.10.510.10">
    <property type="entry name" value="Transferase(Phosphotransferase) domain 1"/>
    <property type="match status" value="1"/>
</dbReference>
<dbReference type="InterPro" id="IPR050235">
    <property type="entry name" value="CK1_Ser-Thr_kinase"/>
</dbReference>
<accession>A0A183V3C7</accession>
<reference evidence="4 5" key="2">
    <citation type="submission" date="2018-11" db="EMBL/GenBank/DDBJ databases">
        <authorList>
            <consortium name="Pathogen Informatics"/>
        </authorList>
    </citation>
    <scope>NUCLEOTIDE SEQUENCE [LARGE SCALE GENOMIC DNA]</scope>
</reference>
<keyword evidence="1" id="KW-0547">Nucleotide-binding</keyword>
<organism evidence="5 6">
    <name type="scientific">Toxocara canis</name>
    <name type="common">Canine roundworm</name>
    <dbReference type="NCBI Taxonomy" id="6265"/>
    <lineage>
        <taxon>Eukaryota</taxon>
        <taxon>Metazoa</taxon>
        <taxon>Ecdysozoa</taxon>
        <taxon>Nematoda</taxon>
        <taxon>Chromadorea</taxon>
        <taxon>Rhabditida</taxon>
        <taxon>Spirurina</taxon>
        <taxon>Ascaridomorpha</taxon>
        <taxon>Ascaridoidea</taxon>
        <taxon>Toxocaridae</taxon>
        <taxon>Toxocara</taxon>
    </lineage>
</organism>
<reference evidence="6" key="1">
    <citation type="submission" date="2016-06" db="UniProtKB">
        <authorList>
            <consortium name="WormBaseParasite"/>
        </authorList>
    </citation>
    <scope>IDENTIFICATION</scope>
</reference>
<gene>
    <name evidence="4" type="ORF">TCNE_LOCUS15247</name>
</gene>
<dbReference type="Proteomes" id="UP000050794">
    <property type="component" value="Unassembled WGS sequence"/>
</dbReference>
<evidence type="ECO:0000256" key="2">
    <source>
        <dbReference type="SAM" id="MobiDB-lite"/>
    </source>
</evidence>
<dbReference type="WBParaSite" id="TCNE_0001524801-mRNA-1">
    <property type="protein sequence ID" value="TCNE_0001524801-mRNA-1"/>
    <property type="gene ID" value="TCNE_0001524801"/>
</dbReference>
<dbReference type="InterPro" id="IPR011009">
    <property type="entry name" value="Kinase-like_dom_sf"/>
</dbReference>
<proteinExistence type="predicted"/>
<evidence type="ECO:0000313" key="5">
    <source>
        <dbReference type="Proteomes" id="UP000050794"/>
    </source>
</evidence>
<evidence type="ECO:0000313" key="4">
    <source>
        <dbReference type="EMBL" id="VDM46568.1"/>
    </source>
</evidence>
<dbReference type="SUPFAM" id="SSF56112">
    <property type="entry name" value="Protein kinase-like (PK-like)"/>
    <property type="match status" value="1"/>
</dbReference>
<dbReference type="GO" id="GO:0005524">
    <property type="term" value="F:ATP binding"/>
    <property type="evidence" value="ECO:0007669"/>
    <property type="project" value="UniProtKB-UniRule"/>
</dbReference>
<dbReference type="PROSITE" id="PS00107">
    <property type="entry name" value="PROTEIN_KINASE_ATP"/>
    <property type="match status" value="1"/>
</dbReference>
<dbReference type="InterPro" id="IPR017441">
    <property type="entry name" value="Protein_kinase_ATP_BS"/>
</dbReference>
<keyword evidence="1" id="KW-0067">ATP-binding</keyword>
<name>A0A183V3C7_TOXCA</name>
<dbReference type="PROSITE" id="PS50011">
    <property type="entry name" value="PROTEIN_KINASE_DOM"/>
    <property type="match status" value="1"/>
</dbReference>
<dbReference type="InterPro" id="IPR000719">
    <property type="entry name" value="Prot_kinase_dom"/>
</dbReference>
<dbReference type="GO" id="GO:0004672">
    <property type="term" value="F:protein kinase activity"/>
    <property type="evidence" value="ECO:0007669"/>
    <property type="project" value="InterPro"/>
</dbReference>
<feature type="binding site" evidence="1">
    <location>
        <position position="47"/>
    </location>
    <ligand>
        <name>ATP</name>
        <dbReference type="ChEBI" id="CHEBI:30616"/>
    </ligand>
</feature>
<dbReference type="EMBL" id="UYWY01022728">
    <property type="protein sequence ID" value="VDM46568.1"/>
    <property type="molecule type" value="Genomic_DNA"/>
</dbReference>
<sequence>MVSTVDNKLLQVIGTRWKITKRIGNGAYGAVYEARSLRDDHLFAALKVESNDAEESILKVEVEVLKHLLNRPNTVRLLHSGKREMYSYLVMTLCGPDLTQLKSNNKLLVFSESTTLRLGIHCLFAIKQIHEVGYVHRDIKPSNMAIGATSSDCRLIYLIDYGMVRRYADRRKGKWLIRAPRKKALLRGTLRYCSMNTHKRIEQASARSLYVISKRALVEATLAGFLGRVDDLWSLIYMLVDLRTNFLPWGRTRREDRILYLKEKTSDRQLTAGCKIDCYEKVLAHLRGLKYANRPNYIFIYETMMGAITRKNYLFSDPYDWETATAKSTKHQTASPNSSGSSVPEVSSRTARLEVVERVLPSDKFGINEKEFPTACYAAFADKDGDVPDVSKTKYYVSTGRSIRQQQYEKTCTSKETSVIDILP</sequence>
<dbReference type="SMART" id="SM00220">
    <property type="entry name" value="S_TKc"/>
    <property type="match status" value="1"/>
</dbReference>
<dbReference type="PANTHER" id="PTHR11909">
    <property type="entry name" value="CASEIN KINASE-RELATED"/>
    <property type="match status" value="1"/>
</dbReference>